<keyword evidence="4" id="KW-0378">Hydrolase</keyword>
<evidence type="ECO:0000259" key="8">
    <source>
        <dbReference type="SMART" id="SM00014"/>
    </source>
</evidence>
<feature type="transmembrane region" description="Helical" evidence="7">
    <location>
        <begin position="152"/>
        <end position="171"/>
    </location>
</feature>
<evidence type="ECO:0000256" key="6">
    <source>
        <dbReference type="ARBA" id="ARBA00023136"/>
    </source>
</evidence>
<evidence type="ECO:0000256" key="2">
    <source>
        <dbReference type="ARBA" id="ARBA00022475"/>
    </source>
</evidence>
<accession>A0A1J0GM32</accession>
<keyword evidence="6 7" id="KW-0472">Membrane</keyword>
<feature type="transmembrane region" description="Helical" evidence="7">
    <location>
        <begin position="116"/>
        <end position="140"/>
    </location>
</feature>
<keyword evidence="10" id="KW-1185">Reference proteome</keyword>
<reference evidence="10" key="1">
    <citation type="journal article" date="2016" name="Front. Microbiol.">
        <title>Complete Genome Sequence of Clostridium estertheticum DSM 8809, a Microbe Identified in Spoiled Vacuum Packed Beef.</title>
        <authorList>
            <person name="Yu Z."/>
            <person name="Gunn L."/>
            <person name="Brennan E."/>
            <person name="Reid R."/>
            <person name="Wall P.G."/>
            <person name="Gaora O.P."/>
            <person name="Hurley D."/>
            <person name="Bolton D."/>
            <person name="Fanning S."/>
        </authorList>
    </citation>
    <scope>NUCLEOTIDE SEQUENCE [LARGE SCALE GENOMIC DNA]</scope>
    <source>
        <strain evidence="10">DSM 8809</strain>
    </source>
</reference>
<dbReference type="RefSeq" id="WP_071614691.1">
    <property type="nucleotide sequence ID" value="NZ_CP015756.1"/>
</dbReference>
<evidence type="ECO:0000256" key="4">
    <source>
        <dbReference type="ARBA" id="ARBA00022801"/>
    </source>
</evidence>
<evidence type="ECO:0000256" key="1">
    <source>
        <dbReference type="ARBA" id="ARBA00004651"/>
    </source>
</evidence>
<dbReference type="EMBL" id="CP015756">
    <property type="protein sequence ID" value="APC42405.1"/>
    <property type="molecule type" value="Genomic_DNA"/>
</dbReference>
<feature type="transmembrane region" description="Helical" evidence="7">
    <location>
        <begin position="37"/>
        <end position="55"/>
    </location>
</feature>
<dbReference type="AlphaFoldDB" id="A0A1J0GM32"/>
<dbReference type="InterPro" id="IPR036938">
    <property type="entry name" value="PAP2/HPO_sf"/>
</dbReference>
<dbReference type="GO" id="GO:0005886">
    <property type="term" value="C:plasma membrane"/>
    <property type="evidence" value="ECO:0007669"/>
    <property type="project" value="UniProtKB-SubCell"/>
</dbReference>
<dbReference type="PANTHER" id="PTHR14969:SF62">
    <property type="entry name" value="DECAPRENYLPHOSPHORYL-5-PHOSPHORIBOSE PHOSPHATASE RV3807C-RELATED"/>
    <property type="match status" value="1"/>
</dbReference>
<dbReference type="Proteomes" id="UP000182569">
    <property type="component" value="Chromosome"/>
</dbReference>
<gene>
    <name evidence="9" type="ORF">A7L45_21365</name>
</gene>
<evidence type="ECO:0000256" key="3">
    <source>
        <dbReference type="ARBA" id="ARBA00022692"/>
    </source>
</evidence>
<evidence type="ECO:0000313" key="10">
    <source>
        <dbReference type="Proteomes" id="UP000182569"/>
    </source>
</evidence>
<dbReference type="GO" id="GO:0016787">
    <property type="term" value="F:hydrolase activity"/>
    <property type="evidence" value="ECO:0007669"/>
    <property type="project" value="UniProtKB-KW"/>
</dbReference>
<protein>
    <submittedName>
        <fullName evidence="9">Phospholipid phosphatase</fullName>
    </submittedName>
</protein>
<dbReference type="KEGG" id="ceu:A7L45_21365"/>
<organism evidence="9 10">
    <name type="scientific">Clostridium estertheticum subsp. estertheticum</name>
    <dbReference type="NCBI Taxonomy" id="1552"/>
    <lineage>
        <taxon>Bacteria</taxon>
        <taxon>Bacillati</taxon>
        <taxon>Bacillota</taxon>
        <taxon>Clostridia</taxon>
        <taxon>Eubacteriales</taxon>
        <taxon>Clostridiaceae</taxon>
        <taxon>Clostridium</taxon>
    </lineage>
</organism>
<dbReference type="SUPFAM" id="SSF48317">
    <property type="entry name" value="Acid phosphatase/Vanadium-dependent haloperoxidase"/>
    <property type="match status" value="1"/>
</dbReference>
<keyword evidence="3 7" id="KW-0812">Transmembrane</keyword>
<dbReference type="STRING" id="1552.A7L45_21365"/>
<keyword evidence="2" id="KW-1003">Cell membrane</keyword>
<dbReference type="Gene3D" id="1.20.144.10">
    <property type="entry name" value="Phosphatidic acid phosphatase type 2/haloperoxidase"/>
    <property type="match status" value="1"/>
</dbReference>
<comment type="subcellular location">
    <subcellularLocation>
        <location evidence="1">Cell membrane</location>
        <topology evidence="1">Multi-pass membrane protein</topology>
    </subcellularLocation>
</comment>
<evidence type="ECO:0000256" key="7">
    <source>
        <dbReference type="SAM" id="Phobius"/>
    </source>
</evidence>
<dbReference type="OrthoDB" id="9789113at2"/>
<proteinExistence type="predicted"/>
<name>A0A1J0GM32_9CLOT</name>
<feature type="domain" description="Phosphatidic acid phosphatase type 2/haloperoxidase" evidence="8">
    <location>
        <begin position="61"/>
        <end position="171"/>
    </location>
</feature>
<dbReference type="PANTHER" id="PTHR14969">
    <property type="entry name" value="SPHINGOSINE-1-PHOSPHATE PHOSPHOHYDROLASE"/>
    <property type="match status" value="1"/>
</dbReference>
<dbReference type="SMART" id="SM00014">
    <property type="entry name" value="acidPPc"/>
    <property type="match status" value="1"/>
</dbReference>
<keyword evidence="5 7" id="KW-1133">Transmembrane helix</keyword>
<dbReference type="InterPro" id="IPR000326">
    <property type="entry name" value="PAP2/HPO"/>
</dbReference>
<evidence type="ECO:0000313" key="9">
    <source>
        <dbReference type="EMBL" id="APC42405.1"/>
    </source>
</evidence>
<evidence type="ECO:0000256" key="5">
    <source>
        <dbReference type="ARBA" id="ARBA00022989"/>
    </source>
</evidence>
<sequence>MKALFEYISNKDINILRIINNSWKCRFLDITMPSMTYLGSFPFMFIFCTATFLFHSTLLHTMAINAMISITLSTGIGKILKVTVTRLRPFIKIPNLNIKKIGIDKYSFPSGHTTGAFSLAVIIALYFPIFGFITIPLALCVGISRIYIGVHYPTDVIVGIFIGTTCSLLTYKFF</sequence>
<dbReference type="Pfam" id="PF01569">
    <property type="entry name" value="PAP2"/>
    <property type="match status" value="1"/>
</dbReference>